<dbReference type="EMBL" id="MBUA01000023">
    <property type="protein sequence ID" value="MBC6491977.1"/>
    <property type="molecule type" value="Genomic_DNA"/>
</dbReference>
<feature type="transmembrane region" description="Helical" evidence="7">
    <location>
        <begin position="25"/>
        <end position="47"/>
    </location>
</feature>
<comment type="subcellular location">
    <subcellularLocation>
        <location evidence="1">Cell membrane</location>
        <topology evidence="1">Multi-pass membrane protein</topology>
    </subcellularLocation>
</comment>
<dbReference type="InterPro" id="IPR005171">
    <property type="entry name" value="Cyt_c_oxidase_su4_prok"/>
</dbReference>
<evidence type="ECO:0008006" key="10">
    <source>
        <dbReference type="Google" id="ProtNLM"/>
    </source>
</evidence>
<evidence type="ECO:0000256" key="4">
    <source>
        <dbReference type="ARBA" id="ARBA00022989"/>
    </source>
</evidence>
<evidence type="ECO:0000313" key="8">
    <source>
        <dbReference type="EMBL" id="MBC6491977.1"/>
    </source>
</evidence>
<dbReference type="Proteomes" id="UP000765802">
    <property type="component" value="Unassembled WGS sequence"/>
</dbReference>
<evidence type="ECO:0000256" key="2">
    <source>
        <dbReference type="ARBA" id="ARBA00022475"/>
    </source>
</evidence>
<evidence type="ECO:0000256" key="7">
    <source>
        <dbReference type="SAM" id="Phobius"/>
    </source>
</evidence>
<comment type="caution">
    <text evidence="8">The sequence shown here is derived from an EMBL/GenBank/DDBJ whole genome shotgun (WGS) entry which is preliminary data.</text>
</comment>
<keyword evidence="3 7" id="KW-0812">Transmembrane</keyword>
<dbReference type="Pfam" id="PF03626">
    <property type="entry name" value="COX4_pro"/>
    <property type="match status" value="1"/>
</dbReference>
<evidence type="ECO:0000256" key="6">
    <source>
        <dbReference type="SAM" id="MobiDB-lite"/>
    </source>
</evidence>
<feature type="transmembrane region" description="Helical" evidence="7">
    <location>
        <begin position="53"/>
        <end position="74"/>
    </location>
</feature>
<name>A0ABR7MAH6_9BACT</name>
<evidence type="ECO:0000256" key="3">
    <source>
        <dbReference type="ARBA" id="ARBA00022692"/>
    </source>
</evidence>
<reference evidence="8 9" key="1">
    <citation type="submission" date="2016-07" db="EMBL/GenBank/DDBJ databases">
        <title>Genome analysis of Flavihumibacter stibioxidans YS-17.</title>
        <authorList>
            <person name="Shi K."/>
            <person name="Han Y."/>
            <person name="Wang G."/>
        </authorList>
    </citation>
    <scope>NUCLEOTIDE SEQUENCE [LARGE SCALE GENOMIC DNA]</scope>
    <source>
        <strain evidence="8 9">YS-17</strain>
    </source>
</reference>
<evidence type="ECO:0000313" key="9">
    <source>
        <dbReference type="Proteomes" id="UP000765802"/>
    </source>
</evidence>
<gene>
    <name evidence="8" type="ORF">BC349_13015</name>
</gene>
<dbReference type="RefSeq" id="WP_187257289.1">
    <property type="nucleotide sequence ID" value="NZ_JBHULF010000007.1"/>
</dbReference>
<keyword evidence="2" id="KW-1003">Cell membrane</keyword>
<sequence length="155" mass="17977">MDNHSNSSEITFHHEFDREAGRKEVVKVTVILSVITLIELALGFWLISLEGDFFRLLVKGVICVLMLAKAFYIVAYFMHLKHEIRAMIMTIVVPLLLFIWFIVAFLYDGNSYKNLKNTYDPYHYEQSQIKVEKTEHAPAHGAEEHKDAKKEGTME</sequence>
<organism evidence="8 9">
    <name type="scientific">Flavihumibacter stibioxidans</name>
    <dbReference type="NCBI Taxonomy" id="1834163"/>
    <lineage>
        <taxon>Bacteria</taxon>
        <taxon>Pseudomonadati</taxon>
        <taxon>Bacteroidota</taxon>
        <taxon>Chitinophagia</taxon>
        <taxon>Chitinophagales</taxon>
        <taxon>Chitinophagaceae</taxon>
        <taxon>Flavihumibacter</taxon>
    </lineage>
</organism>
<proteinExistence type="predicted"/>
<evidence type="ECO:0000256" key="1">
    <source>
        <dbReference type="ARBA" id="ARBA00004651"/>
    </source>
</evidence>
<feature type="region of interest" description="Disordered" evidence="6">
    <location>
        <begin position="135"/>
        <end position="155"/>
    </location>
</feature>
<keyword evidence="5 7" id="KW-0472">Membrane</keyword>
<feature type="transmembrane region" description="Helical" evidence="7">
    <location>
        <begin position="86"/>
        <end position="107"/>
    </location>
</feature>
<keyword evidence="4 7" id="KW-1133">Transmembrane helix</keyword>
<protein>
    <recommendedName>
        <fullName evidence="10">Cytochrome c oxidase subunit IV</fullName>
    </recommendedName>
</protein>
<keyword evidence="9" id="KW-1185">Reference proteome</keyword>
<accession>A0ABR7MAH6</accession>
<evidence type="ECO:0000256" key="5">
    <source>
        <dbReference type="ARBA" id="ARBA00023136"/>
    </source>
</evidence>